<dbReference type="Gene3D" id="3.60.40.10">
    <property type="entry name" value="PPM-type phosphatase domain"/>
    <property type="match status" value="1"/>
</dbReference>
<accession>A0A662Z5P2</accession>
<keyword evidence="2" id="KW-1133">Transmembrane helix</keyword>
<dbReference type="SUPFAM" id="SSF81606">
    <property type="entry name" value="PP2C-like"/>
    <property type="match status" value="1"/>
</dbReference>
<dbReference type="AlphaFoldDB" id="A0A662Z5P2"/>
<dbReference type="SMART" id="SM00331">
    <property type="entry name" value="PP2C_SIG"/>
    <property type="match status" value="1"/>
</dbReference>
<dbReference type="RefSeq" id="WP_074837822.1">
    <property type="nucleotide sequence ID" value="NZ_CP047056.1"/>
</dbReference>
<keyword evidence="2" id="KW-0472">Membrane</keyword>
<reference evidence="4 5" key="1">
    <citation type="submission" date="2016-10" db="EMBL/GenBank/DDBJ databases">
        <authorList>
            <person name="Varghese N."/>
            <person name="Submissions S."/>
        </authorList>
    </citation>
    <scope>NUCLEOTIDE SEQUENCE [LARGE SCALE GENOMIC DNA]</scope>
    <source>
        <strain evidence="4 5">22B</strain>
    </source>
</reference>
<evidence type="ECO:0000256" key="1">
    <source>
        <dbReference type="ARBA" id="ARBA00022801"/>
    </source>
</evidence>
<keyword evidence="5" id="KW-1185">Reference proteome</keyword>
<dbReference type="InterPro" id="IPR052016">
    <property type="entry name" value="Bact_Sigma-Reg"/>
</dbReference>
<keyword evidence="2" id="KW-0812">Transmembrane</keyword>
<proteinExistence type="predicted"/>
<dbReference type="PANTHER" id="PTHR43156:SF2">
    <property type="entry name" value="STAGE II SPORULATION PROTEIN E"/>
    <property type="match status" value="1"/>
</dbReference>
<dbReference type="InterPro" id="IPR036457">
    <property type="entry name" value="PPM-type-like_dom_sf"/>
</dbReference>
<dbReference type="InterPro" id="IPR001932">
    <property type="entry name" value="PPM-type_phosphatase-like_dom"/>
</dbReference>
<evidence type="ECO:0000313" key="4">
    <source>
        <dbReference type="EMBL" id="SFJ72354.1"/>
    </source>
</evidence>
<name>A0A662Z5P2_9GAMM</name>
<dbReference type="Pfam" id="PF07228">
    <property type="entry name" value="SpoIIE"/>
    <property type="match status" value="1"/>
</dbReference>
<feature type="transmembrane region" description="Helical" evidence="2">
    <location>
        <begin position="20"/>
        <end position="38"/>
    </location>
</feature>
<dbReference type="CDD" id="cd06225">
    <property type="entry name" value="HAMP"/>
    <property type="match status" value="1"/>
</dbReference>
<keyword evidence="1" id="KW-0378">Hydrolase</keyword>
<evidence type="ECO:0000313" key="5">
    <source>
        <dbReference type="Proteomes" id="UP000243374"/>
    </source>
</evidence>
<gene>
    <name evidence="4" type="ORF">SAMN04487865_100130</name>
</gene>
<feature type="domain" description="PPM-type phosphatase" evidence="3">
    <location>
        <begin position="438"/>
        <end position="654"/>
    </location>
</feature>
<dbReference type="OrthoDB" id="9811749at2"/>
<dbReference type="Gene3D" id="6.10.340.10">
    <property type="match status" value="1"/>
</dbReference>
<organism evidence="4 5">
    <name type="scientific">Succinivibrio dextrinosolvens</name>
    <dbReference type="NCBI Taxonomy" id="83771"/>
    <lineage>
        <taxon>Bacteria</taxon>
        <taxon>Pseudomonadati</taxon>
        <taxon>Pseudomonadota</taxon>
        <taxon>Gammaproteobacteria</taxon>
        <taxon>Aeromonadales</taxon>
        <taxon>Succinivibrionaceae</taxon>
        <taxon>Succinivibrio</taxon>
    </lineage>
</organism>
<dbReference type="Proteomes" id="UP000243374">
    <property type="component" value="Unassembled WGS sequence"/>
</dbReference>
<evidence type="ECO:0000256" key="2">
    <source>
        <dbReference type="SAM" id="Phobius"/>
    </source>
</evidence>
<evidence type="ECO:0000259" key="3">
    <source>
        <dbReference type="SMART" id="SM00331"/>
    </source>
</evidence>
<dbReference type="EMBL" id="FOSF01000001">
    <property type="protein sequence ID" value="SFJ72354.1"/>
    <property type="molecule type" value="Genomic_DNA"/>
</dbReference>
<sequence length="654" mass="74539">MRKPAKIIERRFRFKTKVMLLSLCLLIIPLFLFSYYSYDALKDHIIQEQKEVISSESRVLKEFVSENFQWELSESIIPLYSIRKTNEEQLFLIKKGITQAMSFNDDNLMEIAEDYILEAGNTEKTSTFICNISRPYHGMFVSEKTRNLLESRIGSGSGTTLADIIKNANLELNKYYHYYFINGYRHYLGTLTKLNDYYVICLLHNISEIKQNNDDNYIEKAFALDLVSTISSINRIDPDSTNIHVFTEDRKSIIRKQTYTLPDTLDEKYLDIAKNNDVWEGYLDEMNYACIFYFKQTGWFFIYSINLADSVSALKDSMEIIWIISILLAGTCFFMCSSILRKPLKSLTMIAKTAEYIEHADLTDKEEIGKITKMLPEKSNDEIGMLSETLKEMSSSVFNKAIELLSANAQKRQLEGELNAAKEIQKGILPESLKLPEFSPLKLSALQVPAKEVGGDLYDAIVFDEDRVTLVIGDVSDKGVPAALFMAMTVILIRECVSLKMTVEQIALELNRNLCQHNPNMMFVTLFVGILNKRTGELFYVNCGHCVPYIFSDGKANPIEGLSGPAIGVAPGFDYKSFSTIVPPNSNLFFFTDGVSEAQNSQQELYGEKRIESFLKNTKDREPDRVCSNMMGELILYRNKAAQSDDITILCVRN</sequence>
<dbReference type="PANTHER" id="PTHR43156">
    <property type="entry name" value="STAGE II SPORULATION PROTEIN E-RELATED"/>
    <property type="match status" value="1"/>
</dbReference>
<protein>
    <submittedName>
        <fullName evidence="4">Stage II sporulation protein E (SpoIIE)</fullName>
    </submittedName>
</protein>
<dbReference type="GO" id="GO:0016791">
    <property type="term" value="F:phosphatase activity"/>
    <property type="evidence" value="ECO:0007669"/>
    <property type="project" value="TreeGrafter"/>
</dbReference>